<sequence length="89" mass="10306">MKFKVTPLNFATVFFIVLAFITWLYHPVGVTGRELAGWSGAIAILFFFFAFVVAFLDMIFRNFFLKLKVIWAIELSFIVLTVGIYLMVR</sequence>
<proteinExistence type="predicted"/>
<dbReference type="RefSeq" id="WP_169610638.1">
    <property type="nucleotide sequence ID" value="NZ_CP051682.1"/>
</dbReference>
<keyword evidence="3" id="KW-1185">Reference proteome</keyword>
<feature type="transmembrane region" description="Helical" evidence="1">
    <location>
        <begin position="7"/>
        <end position="26"/>
    </location>
</feature>
<accession>A0A7L5E3S3</accession>
<evidence type="ECO:0000313" key="3">
    <source>
        <dbReference type="Proteomes" id="UP000503278"/>
    </source>
</evidence>
<organism evidence="2 3">
    <name type="scientific">Mucilaginibacter robiniae</name>
    <dbReference type="NCBI Taxonomy" id="2728022"/>
    <lineage>
        <taxon>Bacteria</taxon>
        <taxon>Pseudomonadati</taxon>
        <taxon>Bacteroidota</taxon>
        <taxon>Sphingobacteriia</taxon>
        <taxon>Sphingobacteriales</taxon>
        <taxon>Sphingobacteriaceae</taxon>
        <taxon>Mucilaginibacter</taxon>
    </lineage>
</organism>
<keyword evidence="1" id="KW-0812">Transmembrane</keyword>
<reference evidence="2 3" key="1">
    <citation type="submission" date="2020-04" db="EMBL/GenBank/DDBJ databases">
        <title>Genome sequencing of novel species.</title>
        <authorList>
            <person name="Heo J."/>
            <person name="Kim S.-J."/>
            <person name="Kim J.-S."/>
            <person name="Hong S.-B."/>
            <person name="Kwon S.-W."/>
        </authorList>
    </citation>
    <scope>NUCLEOTIDE SEQUENCE [LARGE SCALE GENOMIC DNA]</scope>
    <source>
        <strain evidence="2 3">F39-2</strain>
    </source>
</reference>
<feature type="transmembrane region" description="Helical" evidence="1">
    <location>
        <begin position="38"/>
        <end position="57"/>
    </location>
</feature>
<dbReference type="AlphaFoldDB" id="A0A7L5E3S3"/>
<keyword evidence="1" id="KW-1133">Transmembrane helix</keyword>
<protein>
    <submittedName>
        <fullName evidence="2">Uncharacterized protein</fullName>
    </submittedName>
</protein>
<evidence type="ECO:0000313" key="2">
    <source>
        <dbReference type="EMBL" id="QJD97980.1"/>
    </source>
</evidence>
<dbReference type="KEGG" id="mrob:HH214_19910"/>
<feature type="transmembrane region" description="Helical" evidence="1">
    <location>
        <begin position="69"/>
        <end position="88"/>
    </location>
</feature>
<keyword evidence="1" id="KW-0472">Membrane</keyword>
<gene>
    <name evidence="2" type="ORF">HH214_19910</name>
</gene>
<evidence type="ECO:0000256" key="1">
    <source>
        <dbReference type="SAM" id="Phobius"/>
    </source>
</evidence>
<dbReference type="Proteomes" id="UP000503278">
    <property type="component" value="Chromosome"/>
</dbReference>
<name>A0A7L5E3S3_9SPHI</name>
<dbReference type="EMBL" id="CP051682">
    <property type="protein sequence ID" value="QJD97980.1"/>
    <property type="molecule type" value="Genomic_DNA"/>
</dbReference>